<protein>
    <recommendedName>
        <fullName evidence="3">PNPLA domain-containing protein</fullName>
    </recommendedName>
</protein>
<dbReference type="RefSeq" id="WP_188762890.1">
    <property type="nucleotide sequence ID" value="NZ_BMJM01000006.1"/>
</dbReference>
<feature type="region of interest" description="Disordered" evidence="2">
    <location>
        <begin position="59"/>
        <end position="81"/>
    </location>
</feature>
<evidence type="ECO:0000259" key="3">
    <source>
        <dbReference type="Pfam" id="PF01734"/>
    </source>
</evidence>
<sequence length="445" mass="47465">MSPRLIMIAALLAATGCAQQRLAGRACPLRTLPVEIDALGDSSEGAPAATYRAAVEAAAQSALQPDRDRQNESTPAATPENLVLSGGGKWGAFGAGFLIAWPNRPSFVAVTGVSTGALQSTFAFLGNEPVAADRAYPAALDLALPPGAPQPGQGRRYIDDLPLAYTFASSDAIVTILGNELTAVRKGAAADLAPLRRRLDAMIDPETLRRVGTQGATGRALFVGVVDMDDGRAYAVDMTDLGRRALAEPADAERYRQCYIDVMLAASSEPLAAFPVFIASQPGKPFPTRMYMDAGLRNGVFLQEILRPDGTPETAAPRRPRFNTSVIVNGPLAIEDRTLDPNAKWASEWSLLSLVGRTKDMLVNQIYEFSVRRVREFGSDNGIVRLRTARGFEDQPYNSSTCKALLDAAAGNPFPPPFMQCLIAYGRAAGAAPNWEFVSPPATTP</sequence>
<evidence type="ECO:0000313" key="4">
    <source>
        <dbReference type="EMBL" id="GGE14381.1"/>
    </source>
</evidence>
<reference evidence="4" key="2">
    <citation type="submission" date="2020-09" db="EMBL/GenBank/DDBJ databases">
        <authorList>
            <person name="Sun Q."/>
            <person name="Zhou Y."/>
        </authorList>
    </citation>
    <scope>NUCLEOTIDE SEQUENCE</scope>
    <source>
        <strain evidence="4">CGMCC 1.15519</strain>
    </source>
</reference>
<dbReference type="InterPro" id="IPR016035">
    <property type="entry name" value="Acyl_Trfase/lysoPLipase"/>
</dbReference>
<accession>A0A916ZUD6</accession>
<dbReference type="EMBL" id="BMJM01000006">
    <property type="protein sequence ID" value="GGE14381.1"/>
    <property type="molecule type" value="Genomic_DNA"/>
</dbReference>
<dbReference type="Gene3D" id="3.40.1090.10">
    <property type="entry name" value="Cytosolic phospholipase A2 catalytic domain"/>
    <property type="match status" value="1"/>
</dbReference>
<dbReference type="InterPro" id="IPR002641">
    <property type="entry name" value="PNPLA_dom"/>
</dbReference>
<keyword evidence="5" id="KW-1185">Reference proteome</keyword>
<dbReference type="AlphaFoldDB" id="A0A916ZUD6"/>
<name>A0A916ZUD6_9SPHN</name>
<proteinExistence type="predicted"/>
<gene>
    <name evidence="4" type="ORF">GCM10011529_20950</name>
</gene>
<reference evidence="4" key="1">
    <citation type="journal article" date="2014" name="Int. J. Syst. Evol. Microbiol.">
        <title>Complete genome sequence of Corynebacterium casei LMG S-19264T (=DSM 44701T), isolated from a smear-ripened cheese.</title>
        <authorList>
            <consortium name="US DOE Joint Genome Institute (JGI-PGF)"/>
            <person name="Walter F."/>
            <person name="Albersmeier A."/>
            <person name="Kalinowski J."/>
            <person name="Ruckert C."/>
        </authorList>
    </citation>
    <scope>NUCLEOTIDE SEQUENCE</scope>
    <source>
        <strain evidence="4">CGMCC 1.15519</strain>
    </source>
</reference>
<dbReference type="SUPFAM" id="SSF52151">
    <property type="entry name" value="FabD/lysophospholipase-like"/>
    <property type="match status" value="1"/>
</dbReference>
<dbReference type="Proteomes" id="UP000635071">
    <property type="component" value="Unassembled WGS sequence"/>
</dbReference>
<dbReference type="GO" id="GO:0006629">
    <property type="term" value="P:lipid metabolic process"/>
    <property type="evidence" value="ECO:0007669"/>
    <property type="project" value="UniProtKB-KW"/>
</dbReference>
<dbReference type="Pfam" id="PF01734">
    <property type="entry name" value="Patatin"/>
    <property type="match status" value="1"/>
</dbReference>
<evidence type="ECO:0000256" key="2">
    <source>
        <dbReference type="SAM" id="MobiDB-lite"/>
    </source>
</evidence>
<comment type="caution">
    <text evidence="4">The sequence shown here is derived from an EMBL/GenBank/DDBJ whole genome shotgun (WGS) entry which is preliminary data.</text>
</comment>
<evidence type="ECO:0000313" key="5">
    <source>
        <dbReference type="Proteomes" id="UP000635071"/>
    </source>
</evidence>
<feature type="domain" description="PNPLA" evidence="3">
    <location>
        <begin position="82"/>
        <end position="301"/>
    </location>
</feature>
<evidence type="ECO:0000256" key="1">
    <source>
        <dbReference type="ARBA" id="ARBA00023098"/>
    </source>
</evidence>
<dbReference type="PROSITE" id="PS51257">
    <property type="entry name" value="PROKAR_LIPOPROTEIN"/>
    <property type="match status" value="1"/>
</dbReference>
<keyword evidence="1" id="KW-0443">Lipid metabolism</keyword>
<organism evidence="4 5">
    <name type="scientific">Sandarakinorhabdus glacialis</name>
    <dbReference type="NCBI Taxonomy" id="1614636"/>
    <lineage>
        <taxon>Bacteria</taxon>
        <taxon>Pseudomonadati</taxon>
        <taxon>Pseudomonadota</taxon>
        <taxon>Alphaproteobacteria</taxon>
        <taxon>Sphingomonadales</taxon>
        <taxon>Sphingosinicellaceae</taxon>
        <taxon>Sandarakinorhabdus</taxon>
    </lineage>
</organism>